<evidence type="ECO:0000313" key="3">
    <source>
        <dbReference type="Proteomes" id="UP000476176"/>
    </source>
</evidence>
<organism evidence="1 4">
    <name type="scientific">Phytophthora fragariae</name>
    <dbReference type="NCBI Taxonomy" id="53985"/>
    <lineage>
        <taxon>Eukaryota</taxon>
        <taxon>Sar</taxon>
        <taxon>Stramenopiles</taxon>
        <taxon>Oomycota</taxon>
        <taxon>Peronosporomycetes</taxon>
        <taxon>Peronosporales</taxon>
        <taxon>Peronosporaceae</taxon>
        <taxon>Phytophthora</taxon>
    </lineage>
</organism>
<dbReference type="EMBL" id="QXGC01000363">
    <property type="protein sequence ID" value="KAE9239274.1"/>
    <property type="molecule type" value="Genomic_DNA"/>
</dbReference>
<gene>
    <name evidence="2" type="ORF">PF004_g8016</name>
    <name evidence="1" type="ORF">PF010_g11909</name>
</gene>
<evidence type="ECO:0000313" key="2">
    <source>
        <dbReference type="EMBL" id="KAE9239274.1"/>
    </source>
</evidence>
<dbReference type="AlphaFoldDB" id="A0A6G0L538"/>
<protein>
    <submittedName>
        <fullName evidence="1">Uncharacterized protein</fullName>
    </submittedName>
</protein>
<dbReference type="EMBL" id="QXFX01000649">
    <property type="protein sequence ID" value="KAE9108430.1"/>
    <property type="molecule type" value="Genomic_DNA"/>
</dbReference>
<comment type="caution">
    <text evidence="1">The sequence shown here is derived from an EMBL/GenBank/DDBJ whole genome shotgun (WGS) entry which is preliminary data.</text>
</comment>
<accession>A0A6G0L538</accession>
<reference evidence="3 4" key="1">
    <citation type="submission" date="2018-09" db="EMBL/GenBank/DDBJ databases">
        <title>Genomic investigation of the strawberry pathogen Phytophthora fragariae indicates pathogenicity is determined by transcriptional variation in three key races.</title>
        <authorList>
            <person name="Adams T.M."/>
            <person name="Armitage A.D."/>
            <person name="Sobczyk M.K."/>
            <person name="Bates H.J."/>
            <person name="Dunwell J.M."/>
            <person name="Nellist C.F."/>
            <person name="Harrison R.J."/>
        </authorList>
    </citation>
    <scope>NUCLEOTIDE SEQUENCE [LARGE SCALE GENOMIC DNA]</scope>
    <source>
        <strain evidence="2 3">BC-23</strain>
        <strain evidence="1 4">ONT-3</strain>
    </source>
</reference>
<name>A0A6G0L538_9STRA</name>
<dbReference type="Proteomes" id="UP000488956">
    <property type="component" value="Unassembled WGS sequence"/>
</dbReference>
<evidence type="ECO:0000313" key="1">
    <source>
        <dbReference type="EMBL" id="KAE9108430.1"/>
    </source>
</evidence>
<dbReference type="Proteomes" id="UP000476176">
    <property type="component" value="Unassembled WGS sequence"/>
</dbReference>
<sequence length="65" mass="6271">MAPKLGARDGQVPASSCFSSPSAAALAAAAAAPPASRAAAAAAARSVRAFAKMPSTHSFSAVSNR</sequence>
<evidence type="ECO:0000313" key="4">
    <source>
        <dbReference type="Proteomes" id="UP000488956"/>
    </source>
</evidence>
<proteinExistence type="predicted"/>